<dbReference type="Proteomes" id="UP000510886">
    <property type="component" value="Chromosome"/>
</dbReference>
<accession>A0A7H9ELT8</accession>
<dbReference type="Pfam" id="PF13333">
    <property type="entry name" value="rve_2"/>
    <property type="match status" value="1"/>
</dbReference>
<dbReference type="PANTHER" id="PTHR46889:SF5">
    <property type="entry name" value="INTEGRASE PROTEIN"/>
    <property type="match status" value="1"/>
</dbReference>
<dbReference type="PROSITE" id="PS50994">
    <property type="entry name" value="INTEGRASE"/>
    <property type="match status" value="1"/>
</dbReference>
<dbReference type="InterPro" id="IPR012337">
    <property type="entry name" value="RNaseH-like_sf"/>
</dbReference>
<dbReference type="AlphaFoldDB" id="A0A7H9ELT8"/>
<dbReference type="InterPro" id="IPR001584">
    <property type="entry name" value="Integrase_cat-core"/>
</dbReference>
<dbReference type="Pfam" id="PF00665">
    <property type="entry name" value="rve"/>
    <property type="match status" value="1"/>
</dbReference>
<dbReference type="InterPro" id="IPR036388">
    <property type="entry name" value="WH-like_DNA-bd_sf"/>
</dbReference>
<sequence length="439" mass="51453">MTKYQPELKAQIVHEYLITSKSLSDLDEKYHISYKFISKWVNRYRLQGIDAFRHRESRRFFSVDFKLRVIDYYQTHEESMASVAAKFDLLPHQISVWLSQFQTGGIEALKPHRKGRKPQMTHSKKIAGPVRTLKAKQKTQIVDQIRAEQTSLPKEEQYSVGEIIHAMCLKKATYYDERKRITNEHDKYAKAKQTILRIAKQGRVRGRWTYGYRHVNHQLRMMGIHLADMTVNRLMAELNVQATLYNRHRNGKYSSYKGRMGKVADNLLNQTFDQTQPYQVLHTDVTQVRLANHKWAYISSVTDEASKEVLAFQISSHPDRQLIIATLKELSTNLPDGVQPIIHSDQGWHYQSSYYTQRLADHNFIQSMSRKGNCLDNAPIESFFHLLKTELLDGFPPCKDIEELKQLSRQYVHYFNYKRISLKTKGMTPVEYRNHTLVA</sequence>
<dbReference type="InterPro" id="IPR010921">
    <property type="entry name" value="Trp_repressor/repl_initiator"/>
</dbReference>
<dbReference type="EMBL" id="CP047418">
    <property type="protein sequence ID" value="QLL78451.1"/>
    <property type="molecule type" value="Genomic_DNA"/>
</dbReference>
<evidence type="ECO:0000259" key="1">
    <source>
        <dbReference type="PROSITE" id="PS50994"/>
    </source>
</evidence>
<dbReference type="Pfam" id="PF13518">
    <property type="entry name" value="HTH_28"/>
    <property type="match status" value="2"/>
</dbReference>
<dbReference type="SUPFAM" id="SSF48295">
    <property type="entry name" value="TrpR-like"/>
    <property type="match status" value="2"/>
</dbReference>
<dbReference type="InterPro" id="IPR050900">
    <property type="entry name" value="Transposase_IS3/IS150/IS904"/>
</dbReference>
<dbReference type="Gene3D" id="1.10.10.10">
    <property type="entry name" value="Winged helix-like DNA-binding domain superfamily/Winged helix DNA-binding domain"/>
    <property type="match status" value="1"/>
</dbReference>
<dbReference type="GO" id="GO:0015074">
    <property type="term" value="P:DNA integration"/>
    <property type="evidence" value="ECO:0007669"/>
    <property type="project" value="InterPro"/>
</dbReference>
<dbReference type="PANTHER" id="PTHR46889">
    <property type="entry name" value="TRANSPOSASE INSF FOR INSERTION SEQUENCE IS3B-RELATED"/>
    <property type="match status" value="1"/>
</dbReference>
<dbReference type="KEGG" id="lsw:GTO87_07585"/>
<dbReference type="NCBIfam" id="NF033516">
    <property type="entry name" value="transpos_IS3"/>
    <property type="match status" value="1"/>
</dbReference>
<gene>
    <name evidence="2" type="ORF">GTO87_07585</name>
</gene>
<dbReference type="InterPro" id="IPR055247">
    <property type="entry name" value="InsJ-like_HTH"/>
</dbReference>
<dbReference type="Gene3D" id="3.30.420.10">
    <property type="entry name" value="Ribonuclease H-like superfamily/Ribonuclease H"/>
    <property type="match status" value="1"/>
</dbReference>
<feature type="domain" description="Integrase catalytic" evidence="1">
    <location>
        <begin position="273"/>
        <end position="437"/>
    </location>
</feature>
<dbReference type="GO" id="GO:0043565">
    <property type="term" value="F:sequence-specific DNA binding"/>
    <property type="evidence" value="ECO:0007669"/>
    <property type="project" value="InterPro"/>
</dbReference>
<evidence type="ECO:0000313" key="2">
    <source>
        <dbReference type="EMBL" id="QLL78451.1"/>
    </source>
</evidence>
<dbReference type="Gene3D" id="1.10.10.60">
    <property type="entry name" value="Homeodomain-like"/>
    <property type="match status" value="1"/>
</dbReference>
<dbReference type="SUPFAM" id="SSF53098">
    <property type="entry name" value="Ribonuclease H-like"/>
    <property type="match status" value="1"/>
</dbReference>
<dbReference type="RefSeq" id="WP_180848652.1">
    <property type="nucleotide sequence ID" value="NZ_CP047418.1"/>
</dbReference>
<reference evidence="2 3" key="1">
    <citation type="submission" date="2020-01" db="EMBL/GenBank/DDBJ databases">
        <title>Complete and circular genome sequences of six lactobacillus isolates from horses.</title>
        <authorList>
            <person name="Hassan H.M."/>
        </authorList>
    </citation>
    <scope>NUCLEOTIDE SEQUENCE [LARGE SCALE GENOMIC DNA]</scope>
    <source>
        <strain evidence="2 3">1A</strain>
    </source>
</reference>
<protein>
    <submittedName>
        <fullName evidence="2">IS3 family transposase</fullName>
    </submittedName>
</protein>
<dbReference type="InterPro" id="IPR048020">
    <property type="entry name" value="Transpos_IS3"/>
</dbReference>
<proteinExistence type="predicted"/>
<organism evidence="2 3">
    <name type="scientific">Ligilactobacillus saerimneri</name>
    <dbReference type="NCBI Taxonomy" id="228229"/>
    <lineage>
        <taxon>Bacteria</taxon>
        <taxon>Bacillati</taxon>
        <taxon>Bacillota</taxon>
        <taxon>Bacilli</taxon>
        <taxon>Lactobacillales</taxon>
        <taxon>Lactobacillaceae</taxon>
        <taxon>Ligilactobacillus</taxon>
    </lineage>
</organism>
<evidence type="ECO:0000313" key="3">
    <source>
        <dbReference type="Proteomes" id="UP000510886"/>
    </source>
</evidence>
<name>A0A7H9ELT8_9LACO</name>
<dbReference type="InterPro" id="IPR036397">
    <property type="entry name" value="RNaseH_sf"/>
</dbReference>